<dbReference type="AlphaFoldDB" id="A0A0V0YDG2"/>
<accession>A0A0V0YDG2</accession>
<sequence length="30" mass="3520">NKFIYKKWEQIYISGGKSVLDPYVTTIKVT</sequence>
<evidence type="ECO:0000313" key="2">
    <source>
        <dbReference type="Proteomes" id="UP000054783"/>
    </source>
</evidence>
<feature type="non-terminal residue" evidence="1">
    <location>
        <position position="30"/>
    </location>
</feature>
<protein>
    <submittedName>
        <fullName evidence="1">Uncharacterized protein</fullName>
    </submittedName>
</protein>
<name>A0A0V0YDG2_9BILA</name>
<feature type="non-terminal residue" evidence="1">
    <location>
        <position position="1"/>
    </location>
</feature>
<organism evidence="1 2">
    <name type="scientific">Trichinella patagoniensis</name>
    <dbReference type="NCBI Taxonomy" id="990121"/>
    <lineage>
        <taxon>Eukaryota</taxon>
        <taxon>Metazoa</taxon>
        <taxon>Ecdysozoa</taxon>
        <taxon>Nematoda</taxon>
        <taxon>Enoplea</taxon>
        <taxon>Dorylaimia</taxon>
        <taxon>Trichinellida</taxon>
        <taxon>Trichinellidae</taxon>
        <taxon>Trichinella</taxon>
    </lineage>
</organism>
<evidence type="ECO:0000313" key="1">
    <source>
        <dbReference type="EMBL" id="KRX98197.1"/>
    </source>
</evidence>
<dbReference type="EMBL" id="JYDQ01004373">
    <property type="protein sequence ID" value="KRX98197.1"/>
    <property type="molecule type" value="Genomic_DNA"/>
</dbReference>
<keyword evidence="2" id="KW-1185">Reference proteome</keyword>
<proteinExistence type="predicted"/>
<comment type="caution">
    <text evidence="1">The sequence shown here is derived from an EMBL/GenBank/DDBJ whole genome shotgun (WGS) entry which is preliminary data.</text>
</comment>
<reference evidence="1 2" key="1">
    <citation type="submission" date="2015-01" db="EMBL/GenBank/DDBJ databases">
        <title>Evolution of Trichinella species and genotypes.</title>
        <authorList>
            <person name="Korhonen P.K."/>
            <person name="Edoardo P."/>
            <person name="Giuseppe L.R."/>
            <person name="Gasser R.B."/>
        </authorList>
    </citation>
    <scope>NUCLEOTIDE SEQUENCE [LARGE SCALE GENOMIC DNA]</scope>
    <source>
        <strain evidence="1">ISS2496</strain>
    </source>
</reference>
<dbReference type="Proteomes" id="UP000054783">
    <property type="component" value="Unassembled WGS sequence"/>
</dbReference>
<gene>
    <name evidence="1" type="ORF">T12_3314</name>
</gene>